<sequence>MTDIINLLSALGPDHPLARLRGARPDALANAQNSFEALLEPAAPGTFSYGERYAVATYVAGLHGAANARTFYAELLLDDAPAALPQAVDAAIEAGRSAGPYWDGGFVLHDADALGERLAAAFDIAHLLVFHPRDARPEAMSHLAARGWSADDTVSLTQLISFLAFQLRVIHGLQVLAGRDVTVPAPARAAGVQPDWQLHGDITTWPDLSRPSRFVRHSLGWKAWVAPVPKAELTEAQLDSLIRPERADMAYFRLLARDPDALKARTLTDLDIFYNTDGGLSRAERELAATVASRYNGCEYCASVHSVRSVEEGGDAGSVDKLLDEGHEADLGDARWNAIREAAVALTATPVSYGGEHVARLREAGLDDASLIDHLYATAFFNWANRLMLVLGEAEVPARFRD</sequence>
<evidence type="ECO:0000259" key="1">
    <source>
        <dbReference type="Pfam" id="PF02627"/>
    </source>
</evidence>
<dbReference type="SUPFAM" id="SSF69118">
    <property type="entry name" value="AhpD-like"/>
    <property type="match status" value="2"/>
</dbReference>
<dbReference type="InterPro" id="IPR004675">
    <property type="entry name" value="AhpD_core"/>
</dbReference>
<feature type="domain" description="Carboxymuconolactone decarboxylase-like" evidence="1">
    <location>
        <begin position="259"/>
        <end position="342"/>
    </location>
</feature>
<keyword evidence="3" id="KW-1185">Reference proteome</keyword>
<evidence type="ECO:0000313" key="2">
    <source>
        <dbReference type="EMBL" id="MCS5480342.1"/>
    </source>
</evidence>
<reference evidence="2 3" key="1">
    <citation type="submission" date="2022-08" db="EMBL/GenBank/DDBJ databases">
        <title>YIM 101645 draft genome.</title>
        <authorList>
            <person name="Chen X."/>
        </authorList>
    </citation>
    <scope>NUCLEOTIDE SEQUENCE [LARGE SCALE GENOMIC DNA]</scope>
    <source>
        <strain evidence="2 3">YIM 101645</strain>
    </source>
</reference>
<dbReference type="Proteomes" id="UP001205965">
    <property type="component" value="Unassembled WGS sequence"/>
</dbReference>
<dbReference type="RefSeq" id="WP_259428405.1">
    <property type="nucleotide sequence ID" value="NZ_JANWTC010000009.1"/>
</dbReference>
<dbReference type="NCBIfam" id="TIGR00778">
    <property type="entry name" value="ahpD_dom"/>
    <property type="match status" value="1"/>
</dbReference>
<comment type="caution">
    <text evidence="2">The sequence shown here is derived from an EMBL/GenBank/DDBJ whole genome shotgun (WGS) entry which is preliminary data.</text>
</comment>
<dbReference type="NCBIfam" id="TIGR04029">
    <property type="entry name" value="CMD_Avi_7170"/>
    <property type="match status" value="1"/>
</dbReference>
<dbReference type="Pfam" id="PF02627">
    <property type="entry name" value="CMD"/>
    <property type="match status" value="1"/>
</dbReference>
<proteinExistence type="predicted"/>
<dbReference type="InterPro" id="IPR010195">
    <property type="entry name" value="Uncharacterised_peroxidase-rel"/>
</dbReference>
<protein>
    <submittedName>
        <fullName evidence="2">Alkylhydroperoxidase domain protein</fullName>
    </submittedName>
</protein>
<accession>A0ABT2FYM5</accession>
<dbReference type="PANTHER" id="PTHR35446:SF2">
    <property type="entry name" value="CARBOXYMUCONOLACTONE DECARBOXYLASE-LIKE DOMAIN-CONTAINING PROTEIN"/>
    <property type="match status" value="1"/>
</dbReference>
<dbReference type="EMBL" id="JANWTC010000009">
    <property type="protein sequence ID" value="MCS5480342.1"/>
    <property type="molecule type" value="Genomic_DNA"/>
</dbReference>
<dbReference type="InterPro" id="IPR023923">
    <property type="entry name" value="AhpD_Avi7169"/>
</dbReference>
<gene>
    <name evidence="2" type="ORF">NYP18_11830</name>
</gene>
<dbReference type="PANTHER" id="PTHR35446">
    <property type="entry name" value="SI:CH211-175M2.5"/>
    <property type="match status" value="1"/>
</dbReference>
<name>A0ABT2FYM5_9CORY</name>
<dbReference type="Gene3D" id="1.20.1290.10">
    <property type="entry name" value="AhpD-like"/>
    <property type="match status" value="2"/>
</dbReference>
<organism evidence="2 3">
    <name type="scientific">Corynebacterium lemuris</name>
    <dbReference type="NCBI Taxonomy" id="1859292"/>
    <lineage>
        <taxon>Bacteria</taxon>
        <taxon>Bacillati</taxon>
        <taxon>Actinomycetota</taxon>
        <taxon>Actinomycetes</taxon>
        <taxon>Mycobacteriales</taxon>
        <taxon>Corynebacteriaceae</taxon>
        <taxon>Corynebacterium</taxon>
    </lineage>
</organism>
<dbReference type="NCBIfam" id="TIGR01926">
    <property type="entry name" value="peroxid_rel"/>
    <property type="match status" value="1"/>
</dbReference>
<dbReference type="NCBIfam" id="TIGR04030">
    <property type="entry name" value="perox_Avi_7169"/>
    <property type="match status" value="1"/>
</dbReference>
<dbReference type="InterPro" id="IPR029032">
    <property type="entry name" value="AhpD-like"/>
</dbReference>
<evidence type="ECO:0000313" key="3">
    <source>
        <dbReference type="Proteomes" id="UP001205965"/>
    </source>
</evidence>
<dbReference type="InterPro" id="IPR023982">
    <property type="entry name" value="CHP04029_CMD-like"/>
</dbReference>
<dbReference type="InterPro" id="IPR003779">
    <property type="entry name" value="CMD-like"/>
</dbReference>